<feature type="transmembrane region" description="Helical" evidence="6">
    <location>
        <begin position="385"/>
        <end position="408"/>
    </location>
</feature>
<keyword evidence="2" id="KW-0813">Transport</keyword>
<feature type="transmembrane region" description="Helical" evidence="6">
    <location>
        <begin position="324"/>
        <end position="344"/>
    </location>
</feature>
<feature type="transmembrane region" description="Helical" evidence="6">
    <location>
        <begin position="257"/>
        <end position="278"/>
    </location>
</feature>
<dbReference type="Gene3D" id="1.20.1250.20">
    <property type="entry name" value="MFS general substrate transporter like domains"/>
    <property type="match status" value="2"/>
</dbReference>
<proteinExistence type="predicted"/>
<feature type="transmembrane region" description="Helical" evidence="6">
    <location>
        <begin position="298"/>
        <end position="315"/>
    </location>
</feature>
<dbReference type="SUPFAM" id="SSF103473">
    <property type="entry name" value="MFS general substrate transporter"/>
    <property type="match status" value="1"/>
</dbReference>
<feature type="transmembrane region" description="Helical" evidence="6">
    <location>
        <begin position="69"/>
        <end position="89"/>
    </location>
</feature>
<feature type="transmembrane region" description="Helical" evidence="6">
    <location>
        <begin position="595"/>
        <end position="617"/>
    </location>
</feature>
<keyword evidence="4 6" id="KW-1133">Transmembrane helix</keyword>
<reference evidence="8 9" key="1">
    <citation type="submission" date="2019-09" db="EMBL/GenBank/DDBJ databases">
        <title>Nocardioides panacisoli sp. nov., isolated from the soil of a ginseng field.</title>
        <authorList>
            <person name="Cho C."/>
        </authorList>
    </citation>
    <scope>NUCLEOTIDE SEQUENCE [LARGE SCALE GENOMIC DNA]</scope>
    <source>
        <strain evidence="8 9">BN130099</strain>
    </source>
</reference>
<evidence type="ECO:0000313" key="8">
    <source>
        <dbReference type="EMBL" id="KAA1415964.1"/>
    </source>
</evidence>
<feature type="transmembrane region" description="Helical" evidence="6">
    <location>
        <begin position="192"/>
        <end position="211"/>
    </location>
</feature>
<keyword evidence="3 6" id="KW-0812">Transmembrane</keyword>
<evidence type="ECO:0000256" key="2">
    <source>
        <dbReference type="ARBA" id="ARBA00022448"/>
    </source>
</evidence>
<dbReference type="EMBL" id="VUJV01000008">
    <property type="protein sequence ID" value="KAA1415964.1"/>
    <property type="molecule type" value="Genomic_DNA"/>
</dbReference>
<dbReference type="RefSeq" id="WP_149730190.1">
    <property type="nucleotide sequence ID" value="NZ_VUJV01000008.1"/>
</dbReference>
<keyword evidence="9" id="KW-1185">Reference proteome</keyword>
<name>A0A5B1L618_9ACTN</name>
<feature type="transmembrane region" description="Helical" evidence="6">
    <location>
        <begin position="101"/>
        <end position="121"/>
    </location>
</feature>
<feature type="domain" description="Major facilitator superfamily (MFS) profile" evidence="7">
    <location>
        <begin position="36"/>
        <end position="440"/>
    </location>
</feature>
<feature type="transmembrane region" description="Helical" evidence="6">
    <location>
        <begin position="350"/>
        <end position="373"/>
    </location>
</feature>
<evidence type="ECO:0000259" key="7">
    <source>
        <dbReference type="PROSITE" id="PS50850"/>
    </source>
</evidence>
<reference evidence="8 9" key="2">
    <citation type="submission" date="2019-09" db="EMBL/GenBank/DDBJ databases">
        <authorList>
            <person name="Jin C."/>
        </authorList>
    </citation>
    <scope>NUCLEOTIDE SEQUENCE [LARGE SCALE GENOMIC DNA]</scope>
    <source>
        <strain evidence="8 9">BN130099</strain>
    </source>
</reference>
<comment type="caution">
    <text evidence="8">The sequence shown here is derived from an EMBL/GenBank/DDBJ whole genome shotgun (WGS) entry which is preliminary data.</text>
</comment>
<evidence type="ECO:0000256" key="6">
    <source>
        <dbReference type="SAM" id="Phobius"/>
    </source>
</evidence>
<evidence type="ECO:0000256" key="1">
    <source>
        <dbReference type="ARBA" id="ARBA00004651"/>
    </source>
</evidence>
<dbReference type="AlphaFoldDB" id="A0A5B1L618"/>
<feature type="transmembrane region" description="Helical" evidence="6">
    <location>
        <begin position="30"/>
        <end position="49"/>
    </location>
</feature>
<dbReference type="CDD" id="cd06174">
    <property type="entry name" value="MFS"/>
    <property type="match status" value="1"/>
</dbReference>
<evidence type="ECO:0000256" key="4">
    <source>
        <dbReference type="ARBA" id="ARBA00022989"/>
    </source>
</evidence>
<feature type="transmembrane region" description="Helical" evidence="6">
    <location>
        <begin position="127"/>
        <end position="148"/>
    </location>
</feature>
<comment type="subcellular location">
    <subcellularLocation>
        <location evidence="1">Cell membrane</location>
        <topology evidence="1">Multi-pass membrane protein</topology>
    </subcellularLocation>
</comment>
<dbReference type="InterPro" id="IPR036259">
    <property type="entry name" value="MFS_trans_sf"/>
</dbReference>
<protein>
    <submittedName>
        <fullName evidence="8">MFS transporter</fullName>
    </submittedName>
</protein>
<keyword evidence="5 6" id="KW-0472">Membrane</keyword>
<sequence>MTKLDVPIANPAVPWPRRLLRRELDHYPTFGPRVVSLSIVVLTTVLFYYQYYVISSVSTAVLRETGMSFLFFVGINVVSVVASAITSLAAGITDKYGRANVIVWGVLGCALVCVFGISNAHTTMSVAVWYTVLGALEGVVLVATPALVRDFSPQLGRASAMGFWTLGPVLGSLIATAVVSNTSDHLANWQDQYVIAGVAGLAVFVVALLGLRELSPELRDQIIVSDKDRALIEARAKGIDVEAAVKNPVKQLMRLDILGSAIAISLFLFIYFVAVSFFPLMFQTVFGYSESRANSVTSWMWAFQAGSLIVVGLLSDKLRVRKPFMLVGGVGAVISTIVMIDVTGDPTTSYTTFAVVMSAMAVCIALVFAPWMASYTETVESHNPALTATGLSVWGFTIRLIAGVAVFLGPAMVTSATTLVTDGEQAAALAARYEAELGTAAKIDPAVQDALAENPDDQAAQVAALSQVSGLEPAVVAKAVELSTTQGDALAAGQALSPDTASALLADPTDPAAGAAAVGEVTTALGITPEEAMQRLQALAQIPPADLGLIMQNGPAVQAAAAQLTALGAVPADDIALLTKVDEALKDAPGQWQNYFWFAVGGEILFIPLIFIMAGAWSPRRARELEEEHEALVAAELAKLAGAAS</sequence>
<dbReference type="PANTHER" id="PTHR43791">
    <property type="entry name" value="PERMEASE-RELATED"/>
    <property type="match status" value="1"/>
</dbReference>
<gene>
    <name evidence="8" type="ORF">F0U44_20260</name>
</gene>
<organism evidence="8 9">
    <name type="scientific">Nocardioides humilatus</name>
    <dbReference type="NCBI Taxonomy" id="2607660"/>
    <lineage>
        <taxon>Bacteria</taxon>
        <taxon>Bacillati</taxon>
        <taxon>Actinomycetota</taxon>
        <taxon>Actinomycetes</taxon>
        <taxon>Propionibacteriales</taxon>
        <taxon>Nocardioidaceae</taxon>
        <taxon>Nocardioides</taxon>
    </lineage>
</organism>
<dbReference type="InterPro" id="IPR020846">
    <property type="entry name" value="MFS_dom"/>
</dbReference>
<feature type="transmembrane region" description="Helical" evidence="6">
    <location>
        <begin position="160"/>
        <end position="180"/>
    </location>
</feature>
<evidence type="ECO:0000256" key="3">
    <source>
        <dbReference type="ARBA" id="ARBA00022692"/>
    </source>
</evidence>
<dbReference type="PROSITE" id="PS50850">
    <property type="entry name" value="MFS"/>
    <property type="match status" value="1"/>
</dbReference>
<dbReference type="InterPro" id="IPR011701">
    <property type="entry name" value="MFS"/>
</dbReference>
<dbReference type="Proteomes" id="UP000325003">
    <property type="component" value="Unassembled WGS sequence"/>
</dbReference>
<accession>A0A5B1L618</accession>
<evidence type="ECO:0000313" key="9">
    <source>
        <dbReference type="Proteomes" id="UP000325003"/>
    </source>
</evidence>
<dbReference type="GO" id="GO:0022857">
    <property type="term" value="F:transmembrane transporter activity"/>
    <property type="evidence" value="ECO:0007669"/>
    <property type="project" value="InterPro"/>
</dbReference>
<evidence type="ECO:0000256" key="5">
    <source>
        <dbReference type="ARBA" id="ARBA00023136"/>
    </source>
</evidence>
<dbReference type="PANTHER" id="PTHR43791:SF46">
    <property type="entry name" value="MAJOR FACILITATOR SUPERFAMILY (MFS) PROFILE DOMAIN-CONTAINING PROTEIN-RELATED"/>
    <property type="match status" value="1"/>
</dbReference>
<dbReference type="GO" id="GO:0005886">
    <property type="term" value="C:plasma membrane"/>
    <property type="evidence" value="ECO:0007669"/>
    <property type="project" value="UniProtKB-SubCell"/>
</dbReference>
<dbReference type="Pfam" id="PF07690">
    <property type="entry name" value="MFS_1"/>
    <property type="match status" value="1"/>
</dbReference>